<accession>A0ABU6X431</accession>
<evidence type="ECO:0000313" key="3">
    <source>
        <dbReference type="Proteomes" id="UP001341840"/>
    </source>
</evidence>
<evidence type="ECO:0000313" key="2">
    <source>
        <dbReference type="EMBL" id="MED6192561.1"/>
    </source>
</evidence>
<gene>
    <name evidence="2" type="ORF">PIB30_011357</name>
</gene>
<reference evidence="2 3" key="1">
    <citation type="journal article" date="2023" name="Plants (Basel)">
        <title>Bridging the Gap: Combining Genomics and Transcriptomics Approaches to Understand Stylosanthes scabra, an Orphan Legume from the Brazilian Caatinga.</title>
        <authorList>
            <person name="Ferreira-Neto J.R.C."/>
            <person name="da Silva M.D."/>
            <person name="Binneck E."/>
            <person name="de Melo N.F."/>
            <person name="da Silva R.H."/>
            <person name="de Melo A.L.T.M."/>
            <person name="Pandolfi V."/>
            <person name="Bustamante F.O."/>
            <person name="Brasileiro-Vidal A.C."/>
            <person name="Benko-Iseppon A.M."/>
        </authorList>
    </citation>
    <scope>NUCLEOTIDE SEQUENCE [LARGE SCALE GENOMIC DNA]</scope>
    <source>
        <tissue evidence="2">Leaves</tissue>
    </source>
</reference>
<dbReference type="EMBL" id="JASCZI010211476">
    <property type="protein sequence ID" value="MED6192561.1"/>
    <property type="molecule type" value="Genomic_DNA"/>
</dbReference>
<feature type="region of interest" description="Disordered" evidence="1">
    <location>
        <begin position="1"/>
        <end position="65"/>
    </location>
</feature>
<comment type="caution">
    <text evidence="2">The sequence shown here is derived from an EMBL/GenBank/DDBJ whole genome shotgun (WGS) entry which is preliminary data.</text>
</comment>
<organism evidence="2 3">
    <name type="scientific">Stylosanthes scabra</name>
    <dbReference type="NCBI Taxonomy" id="79078"/>
    <lineage>
        <taxon>Eukaryota</taxon>
        <taxon>Viridiplantae</taxon>
        <taxon>Streptophyta</taxon>
        <taxon>Embryophyta</taxon>
        <taxon>Tracheophyta</taxon>
        <taxon>Spermatophyta</taxon>
        <taxon>Magnoliopsida</taxon>
        <taxon>eudicotyledons</taxon>
        <taxon>Gunneridae</taxon>
        <taxon>Pentapetalae</taxon>
        <taxon>rosids</taxon>
        <taxon>fabids</taxon>
        <taxon>Fabales</taxon>
        <taxon>Fabaceae</taxon>
        <taxon>Papilionoideae</taxon>
        <taxon>50 kb inversion clade</taxon>
        <taxon>dalbergioids sensu lato</taxon>
        <taxon>Dalbergieae</taxon>
        <taxon>Pterocarpus clade</taxon>
        <taxon>Stylosanthes</taxon>
    </lineage>
</organism>
<protein>
    <submittedName>
        <fullName evidence="2">Uncharacterized protein</fullName>
    </submittedName>
</protein>
<name>A0ABU6X431_9FABA</name>
<evidence type="ECO:0000256" key="1">
    <source>
        <dbReference type="SAM" id="MobiDB-lite"/>
    </source>
</evidence>
<proteinExistence type="predicted"/>
<keyword evidence="3" id="KW-1185">Reference proteome</keyword>
<sequence>MGNPSTWPAYEGDKMIPNPFLRRAGKGRPKSTRYLNEIDRQQMRRPSRCPQRASTSALDHEDPDNRVGAGCGYVAGITPAPDHESIVGRTWGTQ</sequence>
<dbReference type="Proteomes" id="UP001341840">
    <property type="component" value="Unassembled WGS sequence"/>
</dbReference>